<dbReference type="GO" id="GO:0009252">
    <property type="term" value="P:peptidoglycan biosynthetic process"/>
    <property type="evidence" value="ECO:0007669"/>
    <property type="project" value="UniProtKB-KW"/>
</dbReference>
<evidence type="ECO:0000256" key="10">
    <source>
        <dbReference type="ARBA" id="ARBA00023316"/>
    </source>
</evidence>
<dbReference type="AlphaFoldDB" id="A0A2S0RFG6"/>
<keyword evidence="3" id="KW-0328">Glycosyltransferase</keyword>
<dbReference type="Gene3D" id="1.10.3810.10">
    <property type="entry name" value="Biosynthetic peptidoglycan transglycosylase-like"/>
    <property type="match status" value="1"/>
</dbReference>
<dbReference type="InterPro" id="IPR023346">
    <property type="entry name" value="Lysozyme-like_dom_sf"/>
</dbReference>
<dbReference type="Proteomes" id="UP000244193">
    <property type="component" value="Chromosome"/>
</dbReference>
<evidence type="ECO:0000313" key="13">
    <source>
        <dbReference type="EMBL" id="AWA29462.1"/>
    </source>
</evidence>
<evidence type="ECO:0000313" key="14">
    <source>
        <dbReference type="Proteomes" id="UP000244193"/>
    </source>
</evidence>
<protein>
    <submittedName>
        <fullName evidence="13">Glycosyl transferase</fullName>
    </submittedName>
</protein>
<gene>
    <name evidence="13" type="ORF">HYN48_04815</name>
</gene>
<organism evidence="13 14">
    <name type="scientific">Flavobacterium magnum</name>
    <dbReference type="NCBI Taxonomy" id="2162713"/>
    <lineage>
        <taxon>Bacteria</taxon>
        <taxon>Pseudomonadati</taxon>
        <taxon>Bacteroidota</taxon>
        <taxon>Flavobacteriia</taxon>
        <taxon>Flavobacteriales</taxon>
        <taxon>Flavobacteriaceae</taxon>
        <taxon>Flavobacterium</taxon>
    </lineage>
</organism>
<dbReference type="PANTHER" id="PTHR30400">
    <property type="entry name" value="MONOFUNCTIONAL BIOSYNTHETIC PEPTIDOGLYCAN TRANSGLYCOSYLASE"/>
    <property type="match status" value="1"/>
</dbReference>
<dbReference type="PANTHER" id="PTHR30400:SF0">
    <property type="entry name" value="BIOSYNTHETIC PEPTIDOGLYCAN TRANSGLYCOSYLASE"/>
    <property type="match status" value="1"/>
</dbReference>
<dbReference type="GO" id="GO:0016763">
    <property type="term" value="F:pentosyltransferase activity"/>
    <property type="evidence" value="ECO:0007669"/>
    <property type="project" value="InterPro"/>
</dbReference>
<evidence type="ECO:0000256" key="7">
    <source>
        <dbReference type="ARBA" id="ARBA00022984"/>
    </source>
</evidence>
<keyword evidence="9 11" id="KW-0472">Membrane</keyword>
<keyword evidence="1" id="KW-1003">Cell membrane</keyword>
<evidence type="ECO:0000259" key="12">
    <source>
        <dbReference type="Pfam" id="PF00912"/>
    </source>
</evidence>
<reference evidence="13 14" key="1">
    <citation type="submission" date="2018-04" db="EMBL/GenBank/DDBJ databases">
        <title>Genome sequencing of Flavobacterium sp. HYN0048.</title>
        <authorList>
            <person name="Yi H."/>
            <person name="Baek C."/>
        </authorList>
    </citation>
    <scope>NUCLEOTIDE SEQUENCE [LARGE SCALE GENOMIC DNA]</scope>
    <source>
        <strain evidence="13 14">HYN0048</strain>
    </source>
</reference>
<feature type="domain" description="Glycosyl transferase family 51" evidence="12">
    <location>
        <begin position="432"/>
        <end position="581"/>
    </location>
</feature>
<accession>A0A2S0RFG6</accession>
<evidence type="ECO:0000256" key="6">
    <source>
        <dbReference type="ARBA" id="ARBA00022960"/>
    </source>
</evidence>
<feature type="transmembrane region" description="Helical" evidence="11">
    <location>
        <begin position="12"/>
        <end position="30"/>
    </location>
</feature>
<keyword evidence="8 11" id="KW-1133">Transmembrane helix</keyword>
<dbReference type="SUPFAM" id="SSF53955">
    <property type="entry name" value="Lysozyme-like"/>
    <property type="match status" value="1"/>
</dbReference>
<sequence length="654" mass="74819">MARSRKQKTFLALKITAVFVILVIAGFFIFRNTLLEQAIARVSGKMDREYNSTFAVKKASFEGFCGINAEGVSLVPKNADTLFNIRKIRTSVSFWKLLTGNVQIGTLEIHDGFVQLVKKGNVKNFDAFLKKDKSEDLPSEKRDYAEFAYRLISKALNLIPTDMKLENLAFRLNDNGKQANINFSKLSLIDKQLETAINVRTNNFSQNWRITGFADPRDNKADIRFFNIDTGAIRVPYLDERYHLKSSFDSIRVKVDNIDMDGDELHIDGFASIANLRINHRRIASKDVIIKNARFDYRFLLGENFVSVDSTSTVRLNALRFHPFLSYDTASDTIYRLKVAIPKMQAQDFISSLPDGLFTHFQGMETEGSFSYNLDFMFNKNKPGALVFDSKLQKEGLKIIKYGDANLNKLNGDFVYHAIENGREQRGILVGQANPNYTPLSQISPYLRKSVLTTEDPSFFSHRGFISEAFKQSIIKNIRTKKFSRGASTISMQLIKNVFLTREKTLSRKLEEILLVYILENNRIASKERMLEVYFNIIEWGPNVYGIGEASRFYFQKSPSELSLNECLYLAGIIPSPKRFMWQFDGEGNLRSYVRKNHAGLTNLMLRRGVLSAEDTIYKSLPVIINGPAKNYIRITAKDTTRVDSLRIDEEFEF</sequence>
<dbReference type="GO" id="GO:0071555">
    <property type="term" value="P:cell wall organization"/>
    <property type="evidence" value="ECO:0007669"/>
    <property type="project" value="UniProtKB-KW"/>
</dbReference>
<evidence type="ECO:0000256" key="11">
    <source>
        <dbReference type="SAM" id="Phobius"/>
    </source>
</evidence>
<dbReference type="InterPro" id="IPR036950">
    <property type="entry name" value="PBP_transglycosylase"/>
</dbReference>
<keyword evidence="10" id="KW-0961">Cell wall biogenesis/degradation</keyword>
<keyword evidence="2" id="KW-0997">Cell inner membrane</keyword>
<evidence type="ECO:0000256" key="2">
    <source>
        <dbReference type="ARBA" id="ARBA00022519"/>
    </source>
</evidence>
<evidence type="ECO:0000256" key="8">
    <source>
        <dbReference type="ARBA" id="ARBA00022989"/>
    </source>
</evidence>
<dbReference type="Pfam" id="PF00912">
    <property type="entry name" value="Transgly"/>
    <property type="match status" value="1"/>
</dbReference>
<dbReference type="KEGG" id="fmg:HYN48_04815"/>
<keyword evidence="5 11" id="KW-0812">Transmembrane</keyword>
<dbReference type="GO" id="GO:0009274">
    <property type="term" value="C:peptidoglycan-based cell wall"/>
    <property type="evidence" value="ECO:0007669"/>
    <property type="project" value="InterPro"/>
</dbReference>
<evidence type="ECO:0000256" key="1">
    <source>
        <dbReference type="ARBA" id="ARBA00022475"/>
    </source>
</evidence>
<dbReference type="InterPro" id="IPR011812">
    <property type="entry name" value="Pep_trsgly"/>
</dbReference>
<dbReference type="EMBL" id="CP028811">
    <property type="protein sequence ID" value="AWA29462.1"/>
    <property type="molecule type" value="Genomic_DNA"/>
</dbReference>
<evidence type="ECO:0000256" key="9">
    <source>
        <dbReference type="ARBA" id="ARBA00023136"/>
    </source>
</evidence>
<dbReference type="GO" id="GO:0008360">
    <property type="term" value="P:regulation of cell shape"/>
    <property type="evidence" value="ECO:0007669"/>
    <property type="project" value="UniProtKB-KW"/>
</dbReference>
<dbReference type="InterPro" id="IPR001264">
    <property type="entry name" value="Glyco_trans_51"/>
</dbReference>
<dbReference type="RefSeq" id="WP_108370046.1">
    <property type="nucleotide sequence ID" value="NZ_CP028811.1"/>
</dbReference>
<evidence type="ECO:0000256" key="4">
    <source>
        <dbReference type="ARBA" id="ARBA00022679"/>
    </source>
</evidence>
<evidence type="ECO:0000256" key="5">
    <source>
        <dbReference type="ARBA" id="ARBA00022692"/>
    </source>
</evidence>
<name>A0A2S0RFG6_9FLAO</name>
<keyword evidence="4 13" id="KW-0808">Transferase</keyword>
<keyword evidence="7" id="KW-0573">Peptidoglycan synthesis</keyword>
<dbReference type="OrthoDB" id="9766909at2"/>
<proteinExistence type="predicted"/>
<evidence type="ECO:0000256" key="3">
    <source>
        <dbReference type="ARBA" id="ARBA00022676"/>
    </source>
</evidence>
<keyword evidence="6" id="KW-0133">Cell shape</keyword>
<dbReference type="GO" id="GO:0016020">
    <property type="term" value="C:membrane"/>
    <property type="evidence" value="ECO:0007669"/>
    <property type="project" value="InterPro"/>
</dbReference>
<keyword evidence="14" id="KW-1185">Reference proteome</keyword>